<dbReference type="AlphaFoldDB" id="A0A290SAM0"/>
<dbReference type="KEGG" id="part:PARC_b0414"/>
<dbReference type="EMBL" id="CP011026">
    <property type="protein sequence ID" value="ATC88617.1"/>
    <property type="molecule type" value="Genomic_DNA"/>
</dbReference>
<sequence>MVRPTLKLAGGAMILILQSLGRVDLWWVNLQQYVWLLGKAEPM</sequence>
<evidence type="ECO:0000313" key="1">
    <source>
        <dbReference type="EMBL" id="ATC88617.1"/>
    </source>
</evidence>
<accession>A0A290SAM0</accession>
<protein>
    <submittedName>
        <fullName evidence="1">Uncharacterized protein</fullName>
    </submittedName>
</protein>
<name>A0A290SAM0_9GAMM</name>
<organism evidence="1 2">
    <name type="scientific">Pseudoalteromonas arctica A 37-1-2</name>
    <dbReference type="NCBI Taxonomy" id="1117313"/>
    <lineage>
        <taxon>Bacteria</taxon>
        <taxon>Pseudomonadati</taxon>
        <taxon>Pseudomonadota</taxon>
        <taxon>Gammaproteobacteria</taxon>
        <taxon>Alteromonadales</taxon>
        <taxon>Pseudoalteromonadaceae</taxon>
        <taxon>Pseudoalteromonas</taxon>
    </lineage>
</organism>
<evidence type="ECO:0000313" key="2">
    <source>
        <dbReference type="Proteomes" id="UP000016505"/>
    </source>
</evidence>
<gene>
    <name evidence="1" type="ORF">PARC_b0414</name>
</gene>
<proteinExistence type="predicted"/>
<dbReference type="Proteomes" id="UP000016505">
    <property type="component" value="Chromosome II"/>
</dbReference>
<reference evidence="1 2" key="1">
    <citation type="journal article" date="2012" name="J. Bacteriol.">
        <title>Genome sequences of type strains of seven species of the marine bacterium Pseudoalteromonas.</title>
        <authorList>
            <person name="Xie B.B."/>
            <person name="Shu Y.L."/>
            <person name="Qin Q.L."/>
            <person name="Rong J.C."/>
            <person name="Zhang X.Y."/>
            <person name="Chen X.L."/>
            <person name="Shi M."/>
            <person name="He H.L."/>
            <person name="Zhou B.C."/>
            <person name="Zhang Y.Z."/>
        </authorList>
    </citation>
    <scope>NUCLEOTIDE SEQUENCE [LARGE SCALE GENOMIC DNA]</scope>
    <source>
        <strain evidence="1 2">A 37-1-2</strain>
    </source>
</reference>